<accession>A0ABP0VHV1</accession>
<dbReference type="Proteomes" id="UP001497444">
    <property type="component" value="Unassembled WGS sequence"/>
</dbReference>
<dbReference type="EMBL" id="CAXAQS010000961">
    <property type="protein sequence ID" value="CAK9254001.1"/>
    <property type="molecule type" value="Genomic_DNA"/>
</dbReference>
<keyword evidence="2" id="KW-1185">Reference proteome</keyword>
<evidence type="ECO:0000313" key="1">
    <source>
        <dbReference type="EMBL" id="CAK9254001.1"/>
    </source>
</evidence>
<proteinExistence type="predicted"/>
<protein>
    <submittedName>
        <fullName evidence="1">Uncharacterized protein</fullName>
    </submittedName>
</protein>
<name>A0ABP0VHV1_9BRYO</name>
<evidence type="ECO:0000313" key="2">
    <source>
        <dbReference type="Proteomes" id="UP001497444"/>
    </source>
</evidence>
<sequence length="84" mass="8809">MGQVVEGNAADRKVVFSEGADDLAGAHIPQLAGLVRGHRDQVLRVAAVDSVPDPALVLRGLSLGPRRKCSTHAPTCRRTSLLAS</sequence>
<gene>
    <name evidence="1" type="ORF">CSSPJE1EN1_LOCUS29379</name>
</gene>
<reference evidence="1" key="1">
    <citation type="submission" date="2024-02" db="EMBL/GenBank/DDBJ databases">
        <authorList>
            <consortium name="ELIXIR-Norway"/>
            <consortium name="Elixir Norway"/>
        </authorList>
    </citation>
    <scope>NUCLEOTIDE SEQUENCE</scope>
</reference>
<comment type="caution">
    <text evidence="1">The sequence shown here is derived from an EMBL/GenBank/DDBJ whole genome shotgun (WGS) entry which is preliminary data.</text>
</comment>
<organism evidence="1 2">
    <name type="scientific">Sphagnum jensenii</name>
    <dbReference type="NCBI Taxonomy" id="128206"/>
    <lineage>
        <taxon>Eukaryota</taxon>
        <taxon>Viridiplantae</taxon>
        <taxon>Streptophyta</taxon>
        <taxon>Embryophyta</taxon>
        <taxon>Bryophyta</taxon>
        <taxon>Sphagnophytina</taxon>
        <taxon>Sphagnopsida</taxon>
        <taxon>Sphagnales</taxon>
        <taxon>Sphagnaceae</taxon>
        <taxon>Sphagnum</taxon>
    </lineage>
</organism>